<feature type="signal peptide" evidence="2">
    <location>
        <begin position="1"/>
        <end position="22"/>
    </location>
</feature>
<evidence type="ECO:0000256" key="1">
    <source>
        <dbReference type="ARBA" id="ARBA00022729"/>
    </source>
</evidence>
<dbReference type="InterPro" id="IPR025543">
    <property type="entry name" value="Dodecin-like"/>
</dbReference>
<evidence type="ECO:0000313" key="5">
    <source>
        <dbReference type="Proteomes" id="UP000044377"/>
    </source>
</evidence>
<accession>A0A0G4JW12</accession>
<evidence type="ECO:0000259" key="3">
    <source>
        <dbReference type="Pfam" id="PF07338"/>
    </source>
</evidence>
<sequence length="101" mass="10978">MLKAFLTVTASFVLCACSVLQGAPVPPPPPTERAQLINYAQTSTLTKIGTASVTVNGSPDDADRAIQQQADEKGAHYYTIVMKTEKRRLPGVWVSRAVLYR</sequence>
<keyword evidence="1 2" id="KW-0732">Signal</keyword>
<name>A0A0G4JW12_9GAMM</name>
<dbReference type="Proteomes" id="UP000044377">
    <property type="component" value="Unassembled WGS sequence"/>
</dbReference>
<protein>
    <submittedName>
        <fullName evidence="4">Putative lipoprotein</fullName>
    </submittedName>
</protein>
<dbReference type="PROSITE" id="PS51257">
    <property type="entry name" value="PROKAR_LIPOPROTEIN"/>
    <property type="match status" value="1"/>
</dbReference>
<dbReference type="NCBIfam" id="NF011433">
    <property type="entry name" value="PRK14864.1"/>
    <property type="match status" value="1"/>
</dbReference>
<feature type="domain" description="YdgH/BhsA/McbA-like" evidence="3">
    <location>
        <begin position="45"/>
        <end position="101"/>
    </location>
</feature>
<dbReference type="EMBL" id="CGIG01000001">
    <property type="protein sequence ID" value="CPR17299.1"/>
    <property type="molecule type" value="Genomic_DNA"/>
</dbReference>
<evidence type="ECO:0000256" key="2">
    <source>
        <dbReference type="SAM" id="SignalP"/>
    </source>
</evidence>
<evidence type="ECO:0000313" key="4">
    <source>
        <dbReference type="EMBL" id="CPR17299.1"/>
    </source>
</evidence>
<dbReference type="SUPFAM" id="SSF159871">
    <property type="entry name" value="YdgH-like"/>
    <property type="match status" value="1"/>
</dbReference>
<gene>
    <name evidence="4" type="ORF">BN1221_02562c</name>
</gene>
<organism evidence="4 5">
    <name type="scientific">Brenneria goodwinii</name>
    <dbReference type="NCBI Taxonomy" id="1109412"/>
    <lineage>
        <taxon>Bacteria</taxon>
        <taxon>Pseudomonadati</taxon>
        <taxon>Pseudomonadota</taxon>
        <taxon>Gammaproteobacteria</taxon>
        <taxon>Enterobacterales</taxon>
        <taxon>Pectobacteriaceae</taxon>
        <taxon>Brenneria</taxon>
    </lineage>
</organism>
<dbReference type="RefSeq" id="WP_048637608.1">
    <property type="nucleotide sequence ID" value="NZ_CGIG01000001.1"/>
</dbReference>
<dbReference type="Pfam" id="PF07338">
    <property type="entry name" value="YdgH_BhsA-like"/>
    <property type="match status" value="1"/>
</dbReference>
<dbReference type="InterPro" id="IPR010854">
    <property type="entry name" value="YdgH/BhsA/McbA-like_dom"/>
</dbReference>
<dbReference type="InterPro" id="IPR036275">
    <property type="entry name" value="YdgH-like_sf"/>
</dbReference>
<keyword evidence="5" id="KW-1185">Reference proteome</keyword>
<feature type="chain" id="PRO_5005194532" evidence="2">
    <location>
        <begin position="23"/>
        <end position="101"/>
    </location>
</feature>
<dbReference type="AlphaFoldDB" id="A0A0G4JW12"/>
<proteinExistence type="predicted"/>
<dbReference type="Gene3D" id="3.30.1660.10">
    <property type="entry name" value="Flavin-binding protein dodecin"/>
    <property type="match status" value="1"/>
</dbReference>
<reference evidence="5" key="1">
    <citation type="submission" date="2015-01" db="EMBL/GenBank/DDBJ databases">
        <authorList>
            <person name="Paterson Steve"/>
        </authorList>
    </citation>
    <scope>NUCLEOTIDE SEQUENCE [LARGE SCALE GENOMIC DNA]</scope>
    <source>
        <strain evidence="5">OBR1</strain>
    </source>
</reference>
<dbReference type="OrthoDB" id="6415092at2"/>
<keyword evidence="4" id="KW-0449">Lipoprotein</keyword>